<reference evidence="4 5" key="1">
    <citation type="submission" date="2020-07" db="EMBL/GenBank/DDBJ databases">
        <title>Sequencing the genomes of 1000 actinobacteria strains.</title>
        <authorList>
            <person name="Klenk H.-P."/>
        </authorList>
    </citation>
    <scope>NUCLEOTIDE SEQUENCE [LARGE SCALE GENOMIC DNA]</scope>
    <source>
        <strain evidence="4 5">DSM 7487</strain>
    </source>
</reference>
<dbReference type="InterPro" id="IPR006311">
    <property type="entry name" value="TAT_signal"/>
</dbReference>
<feature type="compositionally biased region" description="Gly residues" evidence="1">
    <location>
        <begin position="81"/>
        <end position="94"/>
    </location>
</feature>
<feature type="compositionally biased region" description="Low complexity" evidence="1">
    <location>
        <begin position="43"/>
        <end position="76"/>
    </location>
</feature>
<feature type="domain" description="DUF5666" evidence="3">
    <location>
        <begin position="101"/>
        <end position="164"/>
    </location>
</feature>
<organism evidence="4 5">
    <name type="scientific">Kineococcus aurantiacus</name>
    <dbReference type="NCBI Taxonomy" id="37633"/>
    <lineage>
        <taxon>Bacteria</taxon>
        <taxon>Bacillati</taxon>
        <taxon>Actinomycetota</taxon>
        <taxon>Actinomycetes</taxon>
        <taxon>Kineosporiales</taxon>
        <taxon>Kineosporiaceae</taxon>
        <taxon>Kineococcus</taxon>
    </lineage>
</organism>
<protein>
    <submittedName>
        <fullName evidence="4">Endonuclease YncB(Thermonuclease family)</fullName>
    </submittedName>
</protein>
<feature type="chain" id="PRO_5031526360" evidence="2">
    <location>
        <begin position="44"/>
        <end position="297"/>
    </location>
</feature>
<dbReference type="PROSITE" id="PS51318">
    <property type="entry name" value="TAT"/>
    <property type="match status" value="1"/>
</dbReference>
<keyword evidence="4" id="KW-0540">Nuclease</keyword>
<evidence type="ECO:0000256" key="1">
    <source>
        <dbReference type="SAM" id="MobiDB-lite"/>
    </source>
</evidence>
<gene>
    <name evidence="4" type="ORF">BJ968_002328</name>
</gene>
<sequence>MSTTRPTDPTDRAARRSASVRRFVLGAVVATAAGGLAATAAVAATGDPGPGSATSPSAPASAAPGDGTAPATDAPAPCGPGAPGAPGDPGGPGRAGPPAGGTVTAVEGDTLTLSSPRGQERTVTLTDDTVVVLDRGPGQGEGTADRSALTVGRHVHVELTPSSSSSDGATAARVVVEPVRADGDVTAVDGDSLTVAGPDGTTTVVDVAGAQVLRDGRDVEVSSIAVGEHVHAEAAAGTAVGDDGSFTATRVEVGHPTPPAGAPTPPEGAPTPPAPAEGAPTPGGGTTTPGSAPTTGS</sequence>
<dbReference type="InterPro" id="IPR043724">
    <property type="entry name" value="DUF5666"/>
</dbReference>
<dbReference type="Proteomes" id="UP000521922">
    <property type="component" value="Unassembled WGS sequence"/>
</dbReference>
<dbReference type="AlphaFoldDB" id="A0A7Y9DLG3"/>
<feature type="signal peptide" evidence="2">
    <location>
        <begin position="1"/>
        <end position="43"/>
    </location>
</feature>
<accession>A0A7Y9DLG3</accession>
<proteinExistence type="predicted"/>
<keyword evidence="4" id="KW-0255">Endonuclease</keyword>
<feature type="region of interest" description="Disordered" evidence="1">
    <location>
        <begin position="43"/>
        <end position="123"/>
    </location>
</feature>
<keyword evidence="4" id="KW-0378">Hydrolase</keyword>
<feature type="region of interest" description="Disordered" evidence="1">
    <location>
        <begin position="1"/>
        <end position="21"/>
    </location>
</feature>
<name>A0A7Y9DLG3_9ACTN</name>
<comment type="caution">
    <text evidence="4">The sequence shown here is derived from an EMBL/GenBank/DDBJ whole genome shotgun (WGS) entry which is preliminary data.</text>
</comment>
<evidence type="ECO:0000259" key="3">
    <source>
        <dbReference type="Pfam" id="PF18914"/>
    </source>
</evidence>
<feature type="compositionally biased region" description="Low complexity" evidence="1">
    <location>
        <begin position="288"/>
        <end position="297"/>
    </location>
</feature>
<evidence type="ECO:0000313" key="5">
    <source>
        <dbReference type="Proteomes" id="UP000521922"/>
    </source>
</evidence>
<dbReference type="GO" id="GO:0004519">
    <property type="term" value="F:endonuclease activity"/>
    <property type="evidence" value="ECO:0007669"/>
    <property type="project" value="UniProtKB-KW"/>
</dbReference>
<evidence type="ECO:0000313" key="4">
    <source>
        <dbReference type="EMBL" id="NYD22788.1"/>
    </source>
</evidence>
<feature type="compositionally biased region" description="Pro residues" evidence="1">
    <location>
        <begin position="256"/>
        <end position="275"/>
    </location>
</feature>
<evidence type="ECO:0000256" key="2">
    <source>
        <dbReference type="SAM" id="SignalP"/>
    </source>
</evidence>
<dbReference type="Pfam" id="PF18914">
    <property type="entry name" value="DUF5666"/>
    <property type="match status" value="1"/>
</dbReference>
<dbReference type="EMBL" id="JACCBB010000001">
    <property type="protein sequence ID" value="NYD22788.1"/>
    <property type="molecule type" value="Genomic_DNA"/>
</dbReference>
<dbReference type="RefSeq" id="WP_179752018.1">
    <property type="nucleotide sequence ID" value="NZ_JACCBB010000001.1"/>
</dbReference>
<feature type="region of interest" description="Disordered" evidence="1">
    <location>
        <begin position="237"/>
        <end position="297"/>
    </location>
</feature>
<keyword evidence="2" id="KW-0732">Signal</keyword>
<keyword evidence="5" id="KW-1185">Reference proteome</keyword>